<sequence length="229" mass="24300">MFRTISLPGGLAAVLMVSVVTSAGCRQVQTRTAAPAVAPPYESVPAAPTAVPGPPVDSQAIPPVPPSAAAVLGRDGNFGFTLPKMAEAETARIESEPHTDDVQRIASVNEIDEAAETETALPLLAPLKLREPAAVELDRSQFLLELQADELLETPPLSPAAPMVSGLRIHPWTPPRPGHEPLPWPPEGLPNVLIRPGPTVPQWSNPAVPDAQPRRLAVENLDSDVRQIE</sequence>
<reference evidence="2" key="1">
    <citation type="journal article" date="2020" name="mSystems">
        <title>Genome- and Community-Level Interaction Insights into Carbon Utilization and Element Cycling Functions of Hydrothermarchaeota in Hydrothermal Sediment.</title>
        <authorList>
            <person name="Zhou Z."/>
            <person name="Liu Y."/>
            <person name="Xu W."/>
            <person name="Pan J."/>
            <person name="Luo Z.H."/>
            <person name="Li M."/>
        </authorList>
    </citation>
    <scope>NUCLEOTIDE SEQUENCE [LARGE SCALE GENOMIC DNA]</scope>
    <source>
        <strain evidence="2">SpSt-339</strain>
    </source>
</reference>
<comment type="caution">
    <text evidence="2">The sequence shown here is derived from an EMBL/GenBank/DDBJ whole genome shotgun (WGS) entry which is preliminary data.</text>
</comment>
<dbReference type="PROSITE" id="PS51257">
    <property type="entry name" value="PROKAR_LIPOPROTEIN"/>
    <property type="match status" value="1"/>
</dbReference>
<protein>
    <submittedName>
        <fullName evidence="2">Uncharacterized protein</fullName>
    </submittedName>
</protein>
<accession>A0A7C2JW89</accession>
<gene>
    <name evidence="2" type="ORF">ENQ76_00955</name>
</gene>
<organism evidence="2">
    <name type="scientific">Schlesneria paludicola</name>
    <dbReference type="NCBI Taxonomy" id="360056"/>
    <lineage>
        <taxon>Bacteria</taxon>
        <taxon>Pseudomonadati</taxon>
        <taxon>Planctomycetota</taxon>
        <taxon>Planctomycetia</taxon>
        <taxon>Planctomycetales</taxon>
        <taxon>Planctomycetaceae</taxon>
        <taxon>Schlesneria</taxon>
    </lineage>
</organism>
<evidence type="ECO:0000313" key="2">
    <source>
        <dbReference type="EMBL" id="HEN14024.1"/>
    </source>
</evidence>
<proteinExistence type="predicted"/>
<name>A0A7C2JW89_9PLAN</name>
<evidence type="ECO:0000256" key="1">
    <source>
        <dbReference type="SAM" id="SignalP"/>
    </source>
</evidence>
<keyword evidence="1" id="KW-0732">Signal</keyword>
<dbReference type="AlphaFoldDB" id="A0A7C2JW89"/>
<dbReference type="EMBL" id="DSOK01000028">
    <property type="protein sequence ID" value="HEN14024.1"/>
    <property type="molecule type" value="Genomic_DNA"/>
</dbReference>
<feature type="signal peptide" evidence="1">
    <location>
        <begin position="1"/>
        <end position="23"/>
    </location>
</feature>
<feature type="chain" id="PRO_5028362758" evidence="1">
    <location>
        <begin position="24"/>
        <end position="229"/>
    </location>
</feature>